<feature type="transmembrane region" description="Helical" evidence="1">
    <location>
        <begin position="12"/>
        <end position="32"/>
    </location>
</feature>
<protein>
    <recommendedName>
        <fullName evidence="2">Sulfotransferase domain-containing protein</fullName>
    </recommendedName>
</protein>
<dbReference type="InterPro" id="IPR051135">
    <property type="entry name" value="Gal/GlcNAc/GalNAc_ST"/>
</dbReference>
<dbReference type="PANTHER" id="PTHR10704:SF44">
    <property type="entry name" value="LD35051P-RELATED"/>
    <property type="match status" value="1"/>
</dbReference>
<dbReference type="Pfam" id="PF00685">
    <property type="entry name" value="Sulfotransfer_1"/>
    <property type="match status" value="1"/>
</dbReference>
<dbReference type="InterPro" id="IPR000863">
    <property type="entry name" value="Sulfotransferase_dom"/>
</dbReference>
<evidence type="ECO:0000256" key="1">
    <source>
        <dbReference type="SAM" id="Phobius"/>
    </source>
</evidence>
<accession>A0ABN8LF40</accession>
<evidence type="ECO:0000259" key="2">
    <source>
        <dbReference type="Pfam" id="PF00685"/>
    </source>
</evidence>
<dbReference type="InterPro" id="IPR027417">
    <property type="entry name" value="P-loop_NTPase"/>
</dbReference>
<sequence length="411" mass="47609">MAISRLRRNVPLILFGVAAFCIAGSYLLDILIQREQQRRNAELYLNFEKVFSNGPASNFTRGSERVRKNLIVVSHGRSGSTLMGDIFNHHPSVFYMYEPLQSPERVMKGFRGGNINYSQMVDHFLTGLFRCTFDDPDILYDMQRYYRKPDHPRISQAIASPPLCPYRLTDPKWNPKLCHPMTSKALGTACRDHYDLTVIKVLMARIPENSIKTIFSSCNSKDVDCKVVFLIRDPRAVITSSRIIGFFKETGGRTALQGTKSYSYKRCKQTEENLEYVRRLPDSLRERIKIQRFEDLAMNPLKELSSLFEFAALPVLESVKTWLKQTTHSSRAACNHMDGVDVTCTKDDYWTAINRWRWGAHPHEIDIIEHNCAKVMNLMGYRPVDRSNDLLVNRTIPLFRETFEAKHWFLH</sequence>
<gene>
    <name evidence="3" type="ORF">PEVE_00004723</name>
</gene>
<dbReference type="Proteomes" id="UP001159427">
    <property type="component" value="Unassembled WGS sequence"/>
</dbReference>
<reference evidence="3 4" key="1">
    <citation type="submission" date="2022-05" db="EMBL/GenBank/DDBJ databases">
        <authorList>
            <consortium name="Genoscope - CEA"/>
            <person name="William W."/>
        </authorList>
    </citation>
    <scope>NUCLEOTIDE SEQUENCE [LARGE SCALE GENOMIC DNA]</scope>
</reference>
<organism evidence="3 4">
    <name type="scientific">Porites evermanni</name>
    <dbReference type="NCBI Taxonomy" id="104178"/>
    <lineage>
        <taxon>Eukaryota</taxon>
        <taxon>Metazoa</taxon>
        <taxon>Cnidaria</taxon>
        <taxon>Anthozoa</taxon>
        <taxon>Hexacorallia</taxon>
        <taxon>Scleractinia</taxon>
        <taxon>Fungiina</taxon>
        <taxon>Poritidae</taxon>
        <taxon>Porites</taxon>
    </lineage>
</organism>
<dbReference type="PANTHER" id="PTHR10704">
    <property type="entry name" value="CARBOHYDRATE SULFOTRANSFERASE"/>
    <property type="match status" value="1"/>
</dbReference>
<proteinExistence type="predicted"/>
<keyword evidence="1" id="KW-1133">Transmembrane helix</keyword>
<keyword evidence="4" id="KW-1185">Reference proteome</keyword>
<name>A0ABN8LF40_9CNID</name>
<dbReference type="EMBL" id="CALNXI010000013">
    <property type="protein sequence ID" value="CAH3014727.1"/>
    <property type="molecule type" value="Genomic_DNA"/>
</dbReference>
<keyword evidence="1" id="KW-0812">Transmembrane</keyword>
<dbReference type="Gene3D" id="3.40.50.300">
    <property type="entry name" value="P-loop containing nucleotide triphosphate hydrolases"/>
    <property type="match status" value="1"/>
</dbReference>
<keyword evidence="1" id="KW-0472">Membrane</keyword>
<evidence type="ECO:0000313" key="3">
    <source>
        <dbReference type="EMBL" id="CAH3014727.1"/>
    </source>
</evidence>
<comment type="caution">
    <text evidence="3">The sequence shown here is derived from an EMBL/GenBank/DDBJ whole genome shotgun (WGS) entry which is preliminary data.</text>
</comment>
<evidence type="ECO:0000313" key="4">
    <source>
        <dbReference type="Proteomes" id="UP001159427"/>
    </source>
</evidence>
<feature type="domain" description="Sulfotransferase" evidence="2">
    <location>
        <begin position="69"/>
        <end position="331"/>
    </location>
</feature>
<dbReference type="SUPFAM" id="SSF52540">
    <property type="entry name" value="P-loop containing nucleoside triphosphate hydrolases"/>
    <property type="match status" value="1"/>
</dbReference>